<keyword evidence="5" id="KW-1185">Reference proteome</keyword>
<dbReference type="InterPro" id="IPR013320">
    <property type="entry name" value="ConA-like_dom_sf"/>
</dbReference>
<dbReference type="CDD" id="cd00413">
    <property type="entry name" value="Glyco_hydrolase_16"/>
    <property type="match status" value="1"/>
</dbReference>
<dbReference type="Gene3D" id="2.60.120.200">
    <property type="match status" value="1"/>
</dbReference>
<dbReference type="STRING" id="1051890.A0A3N4LUJ2"/>
<accession>A0A3N4LUJ2</accession>
<feature type="chain" id="PRO_5018068267" evidence="2">
    <location>
        <begin position="17"/>
        <end position="338"/>
    </location>
</feature>
<dbReference type="PROSITE" id="PS51762">
    <property type="entry name" value="GH16_2"/>
    <property type="match status" value="1"/>
</dbReference>
<dbReference type="InParanoid" id="A0A3N4LUJ2"/>
<gene>
    <name evidence="4" type="ORF">L211DRAFT_783776</name>
</gene>
<name>A0A3N4LUJ2_9PEZI</name>
<keyword evidence="4" id="KW-0430">Lectin</keyword>
<dbReference type="GO" id="GO:0005975">
    <property type="term" value="P:carbohydrate metabolic process"/>
    <property type="evidence" value="ECO:0007669"/>
    <property type="project" value="InterPro"/>
</dbReference>
<evidence type="ECO:0000256" key="1">
    <source>
        <dbReference type="SAM" id="Phobius"/>
    </source>
</evidence>
<dbReference type="EMBL" id="ML121538">
    <property type="protein sequence ID" value="RPB25239.1"/>
    <property type="molecule type" value="Genomic_DNA"/>
</dbReference>
<dbReference type="PANTHER" id="PTHR38121">
    <property type="entry name" value="GH16 DOMAIN-CONTAINING PROTEIN"/>
    <property type="match status" value="1"/>
</dbReference>
<dbReference type="InterPro" id="IPR000757">
    <property type="entry name" value="Beta-glucanase-like"/>
</dbReference>
<keyword evidence="1" id="KW-0812">Transmembrane</keyword>
<dbReference type="GO" id="GO:0030246">
    <property type="term" value="F:carbohydrate binding"/>
    <property type="evidence" value="ECO:0007669"/>
    <property type="project" value="UniProtKB-KW"/>
</dbReference>
<keyword evidence="2" id="KW-0732">Signal</keyword>
<sequence length="338" mass="38052">MISLFWVLSFIWTTKADCECGYQVGSERYTNAIQTDFSRFLDVGDISDGSGDELDDWEVQDWSTNATTRGTEKLLVKKNDPSNVWIQGGLLQLRQKAYSDQDKTNGKPVSIAEIVTRRDDILYGSFRARYKIVVQEHTNGGAVSGFFFYHGDASETDIEILTRDDDTSIHYSQQPTYNYVTDTSYEDASLTDSLSVPWTELQEHRWDWHPDITRFYQDGQEAAQLTVNTPQQKGRIMINIWADGGNWSGRPADKDVIMEIQTIELFFNTSLSYSGGDINFNTACEKAGGYGDTNTICVVDKASSKNTTSSAVHLQSWVWHGGVAWAVLILSISFVIVF</sequence>
<reference evidence="4 5" key="1">
    <citation type="journal article" date="2018" name="Nat. Ecol. Evol.">
        <title>Pezizomycetes genomes reveal the molecular basis of ectomycorrhizal truffle lifestyle.</title>
        <authorList>
            <person name="Murat C."/>
            <person name="Payen T."/>
            <person name="Noel B."/>
            <person name="Kuo A."/>
            <person name="Morin E."/>
            <person name="Chen J."/>
            <person name="Kohler A."/>
            <person name="Krizsan K."/>
            <person name="Balestrini R."/>
            <person name="Da Silva C."/>
            <person name="Montanini B."/>
            <person name="Hainaut M."/>
            <person name="Levati E."/>
            <person name="Barry K.W."/>
            <person name="Belfiori B."/>
            <person name="Cichocki N."/>
            <person name="Clum A."/>
            <person name="Dockter R.B."/>
            <person name="Fauchery L."/>
            <person name="Guy J."/>
            <person name="Iotti M."/>
            <person name="Le Tacon F."/>
            <person name="Lindquist E.A."/>
            <person name="Lipzen A."/>
            <person name="Malagnac F."/>
            <person name="Mello A."/>
            <person name="Molinier V."/>
            <person name="Miyauchi S."/>
            <person name="Poulain J."/>
            <person name="Riccioni C."/>
            <person name="Rubini A."/>
            <person name="Sitrit Y."/>
            <person name="Splivallo R."/>
            <person name="Traeger S."/>
            <person name="Wang M."/>
            <person name="Zifcakova L."/>
            <person name="Wipf D."/>
            <person name="Zambonelli A."/>
            <person name="Paolocci F."/>
            <person name="Nowrousian M."/>
            <person name="Ottonello S."/>
            <person name="Baldrian P."/>
            <person name="Spatafora J.W."/>
            <person name="Henrissat B."/>
            <person name="Nagy L.G."/>
            <person name="Aury J.M."/>
            <person name="Wincker P."/>
            <person name="Grigoriev I.V."/>
            <person name="Bonfante P."/>
            <person name="Martin F.M."/>
        </authorList>
    </citation>
    <scope>NUCLEOTIDE SEQUENCE [LARGE SCALE GENOMIC DNA]</scope>
    <source>
        <strain evidence="4 5">ATCC MYA-4762</strain>
    </source>
</reference>
<dbReference type="Pfam" id="PF00722">
    <property type="entry name" value="Glyco_hydro_16"/>
    <property type="match status" value="1"/>
</dbReference>
<dbReference type="PANTHER" id="PTHR38121:SF2">
    <property type="entry name" value="ACYLTRANSFERASE 3 DOMAIN-CONTAINING PROTEIN"/>
    <property type="match status" value="1"/>
</dbReference>
<feature type="domain" description="GH16" evidence="3">
    <location>
        <begin position="27"/>
        <end position="271"/>
    </location>
</feature>
<evidence type="ECO:0000259" key="3">
    <source>
        <dbReference type="PROSITE" id="PS51762"/>
    </source>
</evidence>
<evidence type="ECO:0000256" key="2">
    <source>
        <dbReference type="SAM" id="SignalP"/>
    </source>
</evidence>
<feature type="signal peptide" evidence="2">
    <location>
        <begin position="1"/>
        <end position="16"/>
    </location>
</feature>
<proteinExistence type="predicted"/>
<dbReference type="GO" id="GO:0004553">
    <property type="term" value="F:hydrolase activity, hydrolyzing O-glycosyl compounds"/>
    <property type="evidence" value="ECO:0007669"/>
    <property type="project" value="InterPro"/>
</dbReference>
<dbReference type="OrthoDB" id="25131at2759"/>
<keyword evidence="1" id="KW-0472">Membrane</keyword>
<keyword evidence="1" id="KW-1133">Transmembrane helix</keyword>
<dbReference type="SUPFAM" id="SSF49899">
    <property type="entry name" value="Concanavalin A-like lectins/glucanases"/>
    <property type="match status" value="1"/>
</dbReference>
<protein>
    <submittedName>
        <fullName evidence="4">Concanavalin A-like lectin/glucanase</fullName>
    </submittedName>
</protein>
<dbReference type="Proteomes" id="UP000267821">
    <property type="component" value="Unassembled WGS sequence"/>
</dbReference>
<organism evidence="4 5">
    <name type="scientific">Terfezia boudieri ATCC MYA-4762</name>
    <dbReference type="NCBI Taxonomy" id="1051890"/>
    <lineage>
        <taxon>Eukaryota</taxon>
        <taxon>Fungi</taxon>
        <taxon>Dikarya</taxon>
        <taxon>Ascomycota</taxon>
        <taxon>Pezizomycotina</taxon>
        <taxon>Pezizomycetes</taxon>
        <taxon>Pezizales</taxon>
        <taxon>Pezizaceae</taxon>
        <taxon>Terfezia</taxon>
    </lineage>
</organism>
<evidence type="ECO:0000313" key="4">
    <source>
        <dbReference type="EMBL" id="RPB25239.1"/>
    </source>
</evidence>
<feature type="transmembrane region" description="Helical" evidence="1">
    <location>
        <begin position="317"/>
        <end position="337"/>
    </location>
</feature>
<evidence type="ECO:0000313" key="5">
    <source>
        <dbReference type="Proteomes" id="UP000267821"/>
    </source>
</evidence>
<dbReference type="AlphaFoldDB" id="A0A3N4LUJ2"/>